<dbReference type="AlphaFoldDB" id="G8UR00"/>
<name>G8UR00_TANFA</name>
<keyword evidence="2" id="KW-1185">Reference proteome</keyword>
<gene>
    <name evidence="1" type="ordered locus">BFO_3128</name>
</gene>
<dbReference type="STRING" id="203275.BFO_3128"/>
<reference evidence="2" key="1">
    <citation type="submission" date="2011-12" db="EMBL/GenBank/DDBJ databases">
        <title>Complete sequence of Tannerella forsythia ATCC 43037.</title>
        <authorList>
            <person name="Dewhirst F."/>
            <person name="Tanner A."/>
            <person name="Izard J."/>
            <person name="Brinkac L."/>
            <person name="Durkin A.S."/>
            <person name="Hostetler J."/>
            <person name="Shetty J."/>
            <person name="Torralba M."/>
            <person name="Gill S."/>
            <person name="Nelson K."/>
        </authorList>
    </citation>
    <scope>NUCLEOTIDE SEQUENCE [LARGE SCALE GENOMIC DNA]</scope>
    <source>
        <strain evidence="2">ATCC 43037 / JCM 10827 / CCUG 33226 / KCTC 5666 / FDC 338</strain>
    </source>
</reference>
<proteinExistence type="predicted"/>
<dbReference type="HOGENOM" id="CLU_3067111_0_0_10"/>
<accession>G8UR00</accession>
<dbReference type="Proteomes" id="UP000005436">
    <property type="component" value="Chromosome"/>
</dbReference>
<organism evidence="1 2">
    <name type="scientific">Tannerella forsythia (strain ATCC 43037 / JCM 10827 / CCUG 21028 A / KCTC 5666 / FDC 338)</name>
    <name type="common">Bacteroides forsythus</name>
    <dbReference type="NCBI Taxonomy" id="203275"/>
    <lineage>
        <taxon>Bacteria</taxon>
        <taxon>Pseudomonadati</taxon>
        <taxon>Bacteroidota</taxon>
        <taxon>Bacteroidia</taxon>
        <taxon>Bacteroidales</taxon>
        <taxon>Tannerellaceae</taxon>
        <taxon>Tannerella</taxon>
    </lineage>
</organism>
<dbReference type="EMBL" id="CP003191">
    <property type="protein sequence ID" value="AEW21547.1"/>
    <property type="molecule type" value="Genomic_DNA"/>
</dbReference>
<dbReference type="KEGG" id="tfo:BFO_3128"/>
<evidence type="ECO:0000313" key="2">
    <source>
        <dbReference type="Proteomes" id="UP000005436"/>
    </source>
</evidence>
<evidence type="ECO:0000313" key="1">
    <source>
        <dbReference type="EMBL" id="AEW21547.1"/>
    </source>
</evidence>
<protein>
    <submittedName>
        <fullName evidence="1">Uncharacterized protein</fullName>
    </submittedName>
</protein>
<sequence length="53" mass="6054">MCSVKSLHALLKIEGKDTKIFEIAMSSWQKTAKTAICFRKLSQKRSEITSHDQ</sequence>